<evidence type="ECO:0000256" key="2">
    <source>
        <dbReference type="ARBA" id="ARBA00004838"/>
    </source>
</evidence>
<feature type="binding site" evidence="10">
    <location>
        <begin position="351"/>
        <end position="354"/>
    </location>
    <ligand>
        <name>ATP</name>
        <dbReference type="ChEBI" id="CHEBI:30616"/>
    </ligand>
</feature>
<gene>
    <name evidence="10" type="primary">pgk</name>
    <name evidence="12" type="ORF">ACFHYQ_12525</name>
</gene>
<comment type="caution">
    <text evidence="12">The sequence shown here is derived from an EMBL/GenBank/DDBJ whole genome shotgun (WGS) entry which is preliminary data.</text>
</comment>
<evidence type="ECO:0000256" key="9">
    <source>
        <dbReference type="ARBA" id="ARBA00023152"/>
    </source>
</evidence>
<dbReference type="InterPro" id="IPR015911">
    <property type="entry name" value="Phosphoglycerate_kinase_CS"/>
</dbReference>
<dbReference type="Pfam" id="PF00162">
    <property type="entry name" value="PGK"/>
    <property type="match status" value="1"/>
</dbReference>
<proteinExistence type="inferred from homology"/>
<accession>A0ABV6U3S8</accession>
<comment type="subunit">
    <text evidence="10">Monomer.</text>
</comment>
<dbReference type="CDD" id="cd00318">
    <property type="entry name" value="Phosphoglycerate_kinase"/>
    <property type="match status" value="1"/>
</dbReference>
<comment type="catalytic activity">
    <reaction evidence="1 10 11">
        <text>(2R)-3-phosphoglycerate + ATP = (2R)-3-phospho-glyceroyl phosphate + ADP</text>
        <dbReference type="Rhea" id="RHEA:14801"/>
        <dbReference type="ChEBI" id="CHEBI:30616"/>
        <dbReference type="ChEBI" id="CHEBI:57604"/>
        <dbReference type="ChEBI" id="CHEBI:58272"/>
        <dbReference type="ChEBI" id="CHEBI:456216"/>
        <dbReference type="EC" id="2.7.2.3"/>
    </reaction>
</comment>
<evidence type="ECO:0000256" key="7">
    <source>
        <dbReference type="ARBA" id="ARBA00022777"/>
    </source>
</evidence>
<keyword evidence="13" id="KW-1185">Reference proteome</keyword>
<keyword evidence="9 10" id="KW-0324">Glycolysis</keyword>
<dbReference type="RefSeq" id="WP_394301284.1">
    <property type="nucleotide sequence ID" value="NZ_JBHMQT010000023.1"/>
</dbReference>
<dbReference type="PROSITE" id="PS00111">
    <property type="entry name" value="PGLYCERATE_KINASE"/>
    <property type="match status" value="1"/>
</dbReference>
<dbReference type="Proteomes" id="UP001589870">
    <property type="component" value="Unassembled WGS sequence"/>
</dbReference>
<feature type="binding site" evidence="10">
    <location>
        <position position="116"/>
    </location>
    <ligand>
        <name>substrate</name>
    </ligand>
</feature>
<protein>
    <recommendedName>
        <fullName evidence="4 10">Phosphoglycerate kinase</fullName>
        <ecNumber evidence="3 10">2.7.2.3</ecNumber>
    </recommendedName>
</protein>
<reference evidence="12 13" key="1">
    <citation type="submission" date="2024-09" db="EMBL/GenBank/DDBJ databases">
        <authorList>
            <person name="Sun Q."/>
            <person name="Mori K."/>
        </authorList>
    </citation>
    <scope>NUCLEOTIDE SEQUENCE [LARGE SCALE GENOMIC DNA]</scope>
    <source>
        <strain evidence="12 13">TBRC 1851</strain>
    </source>
</reference>
<feature type="binding site" evidence="10">
    <location>
        <position position="203"/>
    </location>
    <ligand>
        <name>ATP</name>
        <dbReference type="ChEBI" id="CHEBI:30616"/>
    </ligand>
</feature>
<dbReference type="GO" id="GO:0016301">
    <property type="term" value="F:kinase activity"/>
    <property type="evidence" value="ECO:0007669"/>
    <property type="project" value="UniProtKB-KW"/>
</dbReference>
<keyword evidence="10" id="KW-0963">Cytoplasm</keyword>
<name>A0ABV6U3S8_9ACTN</name>
<organism evidence="12 13">
    <name type="scientific">Sphaerimonospora cavernae</name>
    <dbReference type="NCBI Taxonomy" id="1740611"/>
    <lineage>
        <taxon>Bacteria</taxon>
        <taxon>Bacillati</taxon>
        <taxon>Actinomycetota</taxon>
        <taxon>Actinomycetes</taxon>
        <taxon>Streptosporangiales</taxon>
        <taxon>Streptosporangiaceae</taxon>
        <taxon>Sphaerimonospora</taxon>
    </lineage>
</organism>
<dbReference type="InterPro" id="IPR036043">
    <property type="entry name" value="Phosphoglycerate_kinase_sf"/>
</dbReference>
<dbReference type="InterPro" id="IPR015824">
    <property type="entry name" value="Phosphoglycerate_kinase_N"/>
</dbReference>
<evidence type="ECO:0000256" key="11">
    <source>
        <dbReference type="RuleBase" id="RU000532"/>
    </source>
</evidence>
<keyword evidence="7 10" id="KW-0418">Kinase</keyword>
<evidence type="ECO:0000256" key="10">
    <source>
        <dbReference type="HAMAP-Rule" id="MF_00145"/>
    </source>
</evidence>
<comment type="similarity">
    <text evidence="10 11">Belongs to the phosphoglycerate kinase family.</text>
</comment>
<dbReference type="HAMAP" id="MF_00145">
    <property type="entry name" value="Phosphoglyc_kinase"/>
    <property type="match status" value="1"/>
</dbReference>
<dbReference type="Gene3D" id="3.40.50.1260">
    <property type="entry name" value="Phosphoglycerate kinase, N-terminal domain"/>
    <property type="match status" value="2"/>
</dbReference>
<keyword evidence="5 10" id="KW-0808">Transferase</keyword>
<evidence type="ECO:0000256" key="5">
    <source>
        <dbReference type="ARBA" id="ARBA00022679"/>
    </source>
</evidence>
<sequence length="395" mass="41836">MIGIDELDVKGRRVFVRADLNVPLDGETITDDGRIRASVPTIRKLLERGARVIVGAHLGRPKGTPTPKYSLAPVSRRLAELLGEDVAFAADVVGESARSTVEALQDGQVALLENLRFEPGEESKDDAARGEFADRLAALAELYVGDGFGAVHRRHASVYDVPKRLPHAAGDLILAEVEVLRRLTEDPARPYVVVLGGAKVSDKLGVIANLLTKVDRLLVGGGMAYTFLKAQGHEVGGSLLQEDQLDTVRGFLDEAATRGVELLLPVDVLAATHFAADAPHDVVDATEIPADRQGLDIGPRTRELFAAKLADARTVFWNGPMGVFEFDVFSGGTRAVAEALVGSEAFTVVGGGDSAAAVRRLGLPEDGFSHISTGGGASLEYLEGKTLPGLAALEE</sequence>
<evidence type="ECO:0000256" key="1">
    <source>
        <dbReference type="ARBA" id="ARBA00000642"/>
    </source>
</evidence>
<feature type="binding site" evidence="10">
    <location>
        <begin position="19"/>
        <end position="21"/>
    </location>
    <ligand>
        <name>substrate</name>
    </ligand>
</feature>
<feature type="binding site" evidence="10">
    <location>
        <begin position="57"/>
        <end position="60"/>
    </location>
    <ligand>
        <name>substrate</name>
    </ligand>
</feature>
<dbReference type="EMBL" id="JBHMQT010000023">
    <property type="protein sequence ID" value="MFC0863119.1"/>
    <property type="molecule type" value="Genomic_DNA"/>
</dbReference>
<comment type="pathway">
    <text evidence="2 10">Carbohydrate degradation; glycolysis; pyruvate from D-glyceraldehyde 3-phosphate: step 2/5.</text>
</comment>
<dbReference type="PIRSF" id="PIRSF000724">
    <property type="entry name" value="Pgk"/>
    <property type="match status" value="1"/>
</dbReference>
<evidence type="ECO:0000256" key="4">
    <source>
        <dbReference type="ARBA" id="ARBA00016471"/>
    </source>
</evidence>
<evidence type="ECO:0000256" key="6">
    <source>
        <dbReference type="ARBA" id="ARBA00022741"/>
    </source>
</evidence>
<dbReference type="PRINTS" id="PR00477">
    <property type="entry name" value="PHGLYCKINASE"/>
</dbReference>
<feature type="binding site" evidence="10">
    <location>
        <position position="325"/>
    </location>
    <ligand>
        <name>ATP</name>
        <dbReference type="ChEBI" id="CHEBI:30616"/>
    </ligand>
</feature>
<evidence type="ECO:0000256" key="3">
    <source>
        <dbReference type="ARBA" id="ARBA00013061"/>
    </source>
</evidence>
<evidence type="ECO:0000313" key="12">
    <source>
        <dbReference type="EMBL" id="MFC0863119.1"/>
    </source>
</evidence>
<dbReference type="InterPro" id="IPR001576">
    <property type="entry name" value="Phosphoglycerate_kinase"/>
</dbReference>
<comment type="subcellular location">
    <subcellularLocation>
        <location evidence="10">Cytoplasm</location>
    </subcellularLocation>
</comment>
<dbReference type="SUPFAM" id="SSF53748">
    <property type="entry name" value="Phosphoglycerate kinase"/>
    <property type="match status" value="1"/>
</dbReference>
<evidence type="ECO:0000256" key="8">
    <source>
        <dbReference type="ARBA" id="ARBA00022840"/>
    </source>
</evidence>
<feature type="binding site" evidence="10">
    <location>
        <position position="153"/>
    </location>
    <ligand>
        <name>substrate</name>
    </ligand>
</feature>
<keyword evidence="6 10" id="KW-0547">Nucleotide-binding</keyword>
<dbReference type="PANTHER" id="PTHR11406">
    <property type="entry name" value="PHOSPHOGLYCERATE KINASE"/>
    <property type="match status" value="1"/>
</dbReference>
<feature type="binding site" evidence="10">
    <location>
        <position position="294"/>
    </location>
    <ligand>
        <name>ATP</name>
        <dbReference type="ChEBI" id="CHEBI:30616"/>
    </ligand>
</feature>
<feature type="binding site" evidence="10">
    <location>
        <position position="34"/>
    </location>
    <ligand>
        <name>substrate</name>
    </ligand>
</feature>
<dbReference type="EC" id="2.7.2.3" evidence="3 10"/>
<dbReference type="PANTHER" id="PTHR11406:SF23">
    <property type="entry name" value="PHOSPHOGLYCERATE KINASE 1, CHLOROPLASTIC-RELATED"/>
    <property type="match status" value="1"/>
</dbReference>
<evidence type="ECO:0000313" key="13">
    <source>
        <dbReference type="Proteomes" id="UP001589870"/>
    </source>
</evidence>
<keyword evidence="8 10" id="KW-0067">ATP-binding</keyword>